<protein>
    <submittedName>
        <fullName evidence="2">Uncharacterized protein</fullName>
    </submittedName>
</protein>
<dbReference type="AlphaFoldDB" id="A0A0L6VV80"/>
<accession>A0A0L6VV80</accession>
<evidence type="ECO:0000256" key="1">
    <source>
        <dbReference type="SAM" id="MobiDB-lite"/>
    </source>
</evidence>
<gene>
    <name evidence="2" type="ORF">VP01_1004g11</name>
</gene>
<name>A0A0L6VV80_9BASI</name>
<comment type="caution">
    <text evidence="2">The sequence shown here is derived from an EMBL/GenBank/DDBJ whole genome shotgun (WGS) entry which is preliminary data.</text>
</comment>
<dbReference type="OrthoDB" id="3247418at2759"/>
<sequence>MGSKDWGSQHWRPSTLPNQELPPLPPAHQTPLHHPSSPSKPVSHDLNTNPYWLTRSGKCIQQYSTQCFEEMQTQKSKLACGMGLSGPPFKTLKAVPSINALVSGKHHSVGAIILFLPFTPSQPLISTSKSFLCGDNSWTCQTICSSNQQRPLLHSLLLFLIYQQSESSLAMPPTVEQSPVHSAIFLAMKITVSTTPCGNCKPSNSTKKNQEVGKKPRLTPKEMNCSGNTGFDEQCHTRIQLNSRWWSQCTSFLKQKSMLDVDHQLQTKDHFDEDEYEALREEEQAPFLNSSGIDLTSLQEALMEIDQEIEDQHSSLNVTNIFSTEDLSTIRCIIGSTIIPSWLRPSLLFGDTSSGKVCLADWVTCFTTFMPFAFVESQKSKQSEFVNSWYHIAMLTKLVMEYRAEEIQNKYFFHLTSYRSNLNKNYPHLNPTPNHHMAFQIPKQLKNFGPANHLASWRFEQVKGILQKIQQKNKQAIRASNLVILMESPDLPPLLAKHSPLSTQKKKIQSLLGNIMSDLHNKGTNLCEESLAKFKFNFPVPPHLYGQVLKLMIQNHPNSQSNYINEQKGSFSSNNVPIPSVAKTIYHFKHMGLTYTDSSNSRSRTIEYKLQLNDHSNNTLQTTQLNTKNSQALYFLLSPIPNSFRTSTSMSSIPRCICLTTKKTQYIDSMRLNPSLYIPEEQNKAFVIPFQLSKA</sequence>
<organism evidence="2 3">
    <name type="scientific">Puccinia sorghi</name>
    <dbReference type="NCBI Taxonomy" id="27349"/>
    <lineage>
        <taxon>Eukaryota</taxon>
        <taxon>Fungi</taxon>
        <taxon>Dikarya</taxon>
        <taxon>Basidiomycota</taxon>
        <taxon>Pucciniomycotina</taxon>
        <taxon>Pucciniomycetes</taxon>
        <taxon>Pucciniales</taxon>
        <taxon>Pucciniaceae</taxon>
        <taxon>Puccinia</taxon>
    </lineage>
</organism>
<evidence type="ECO:0000313" key="2">
    <source>
        <dbReference type="EMBL" id="KNZ64683.1"/>
    </source>
</evidence>
<dbReference type="EMBL" id="LAVV01000055">
    <property type="protein sequence ID" value="KNZ64683.1"/>
    <property type="molecule type" value="Genomic_DNA"/>
</dbReference>
<proteinExistence type="predicted"/>
<dbReference type="STRING" id="27349.A0A0L6VV80"/>
<feature type="compositionally biased region" description="Low complexity" evidence="1">
    <location>
        <begin position="32"/>
        <end position="41"/>
    </location>
</feature>
<keyword evidence="3" id="KW-1185">Reference proteome</keyword>
<reference evidence="2 3" key="1">
    <citation type="submission" date="2015-08" db="EMBL/GenBank/DDBJ databases">
        <title>Next Generation Sequencing and Analysis of the Genome of Puccinia sorghi L Schw, the Causal Agent of Maize Common Rust.</title>
        <authorList>
            <person name="Rochi L."/>
            <person name="Burguener G."/>
            <person name="Darino M."/>
            <person name="Turjanski A."/>
            <person name="Kreff E."/>
            <person name="Dieguez M.J."/>
            <person name="Sacco F."/>
        </authorList>
    </citation>
    <scope>NUCLEOTIDE SEQUENCE [LARGE SCALE GENOMIC DNA]</scope>
    <source>
        <strain evidence="2 3">RO10H11247</strain>
    </source>
</reference>
<feature type="region of interest" description="Disordered" evidence="1">
    <location>
        <begin position="1"/>
        <end position="47"/>
    </location>
</feature>
<dbReference type="Proteomes" id="UP000037035">
    <property type="component" value="Unassembled WGS sequence"/>
</dbReference>
<feature type="region of interest" description="Disordered" evidence="1">
    <location>
        <begin position="201"/>
        <end position="225"/>
    </location>
</feature>
<evidence type="ECO:0000313" key="3">
    <source>
        <dbReference type="Proteomes" id="UP000037035"/>
    </source>
</evidence>
<dbReference type="VEuPathDB" id="FungiDB:VP01_1004g11"/>